<gene>
    <name evidence="1" type="ORF">TPAB3V08_LOCUS9188</name>
</gene>
<evidence type="ECO:0000313" key="2">
    <source>
        <dbReference type="Proteomes" id="UP001153148"/>
    </source>
</evidence>
<sequence>FSDRDVKEDVVNGDSKGIELKAITYKDPEKGDLEKGADINLFEKADFEKAIELTGKSHVLDKGHAHVKERVLTGLNQLSLDRFRRTYLHYIETFEEVTVPPLHSYWLEVLPEKLMTEVGVNIEVQKLAEKSK</sequence>
<organism evidence="1 2">
    <name type="scientific">Timema podura</name>
    <name type="common">Walking stick</name>
    <dbReference type="NCBI Taxonomy" id="61482"/>
    <lineage>
        <taxon>Eukaryota</taxon>
        <taxon>Metazoa</taxon>
        <taxon>Ecdysozoa</taxon>
        <taxon>Arthropoda</taxon>
        <taxon>Hexapoda</taxon>
        <taxon>Insecta</taxon>
        <taxon>Pterygota</taxon>
        <taxon>Neoptera</taxon>
        <taxon>Polyneoptera</taxon>
        <taxon>Phasmatodea</taxon>
        <taxon>Timematodea</taxon>
        <taxon>Timematoidea</taxon>
        <taxon>Timematidae</taxon>
        <taxon>Timema</taxon>
    </lineage>
</organism>
<dbReference type="EMBL" id="CAJPIN010019272">
    <property type="protein sequence ID" value="CAG2062236.1"/>
    <property type="molecule type" value="Genomic_DNA"/>
</dbReference>
<accession>A0ABN7P536</accession>
<feature type="non-terminal residue" evidence="1">
    <location>
        <position position="1"/>
    </location>
</feature>
<dbReference type="Proteomes" id="UP001153148">
    <property type="component" value="Unassembled WGS sequence"/>
</dbReference>
<evidence type="ECO:0000313" key="1">
    <source>
        <dbReference type="EMBL" id="CAG2062236.1"/>
    </source>
</evidence>
<reference evidence="1" key="1">
    <citation type="submission" date="2021-03" db="EMBL/GenBank/DDBJ databases">
        <authorList>
            <person name="Tran Van P."/>
        </authorList>
    </citation>
    <scope>NUCLEOTIDE SEQUENCE</scope>
</reference>
<proteinExistence type="predicted"/>
<comment type="caution">
    <text evidence="1">The sequence shown here is derived from an EMBL/GenBank/DDBJ whole genome shotgun (WGS) entry which is preliminary data.</text>
</comment>
<keyword evidence="2" id="KW-1185">Reference proteome</keyword>
<name>A0ABN7P536_TIMPD</name>
<feature type="non-terminal residue" evidence="1">
    <location>
        <position position="132"/>
    </location>
</feature>
<protein>
    <submittedName>
        <fullName evidence="1">Uncharacterized protein</fullName>
    </submittedName>
</protein>